<reference evidence="1 2" key="1">
    <citation type="submission" date="2018-05" db="EMBL/GenBank/DDBJ databases">
        <title>Zavarzinia sp. HR-AS.</title>
        <authorList>
            <person name="Lee Y."/>
            <person name="Jeon C.O."/>
        </authorList>
    </citation>
    <scope>NUCLEOTIDE SEQUENCE [LARGE SCALE GENOMIC DNA]</scope>
    <source>
        <strain evidence="1 2">HR-AS</strain>
    </source>
</reference>
<keyword evidence="2" id="KW-1185">Reference proteome</keyword>
<protein>
    <submittedName>
        <fullName evidence="1">Uncharacterized protein</fullName>
    </submittedName>
</protein>
<comment type="caution">
    <text evidence="1">The sequence shown here is derived from an EMBL/GenBank/DDBJ whole genome shotgun (WGS) entry which is preliminary data.</text>
</comment>
<evidence type="ECO:0000313" key="2">
    <source>
        <dbReference type="Proteomes" id="UP000245461"/>
    </source>
</evidence>
<proteinExistence type="predicted"/>
<dbReference type="RefSeq" id="WP_133251491.1">
    <property type="nucleotide sequence ID" value="NZ_QGLE01000002.1"/>
</dbReference>
<dbReference type="Proteomes" id="UP000245461">
    <property type="component" value="Unassembled WGS sequence"/>
</dbReference>
<gene>
    <name evidence="1" type="ORF">DKG74_04135</name>
</gene>
<name>A0A317EIA4_9PROT</name>
<dbReference type="AlphaFoldDB" id="A0A317EIA4"/>
<dbReference type="EMBL" id="QGLE01000002">
    <property type="protein sequence ID" value="PWR24965.1"/>
    <property type="molecule type" value="Genomic_DNA"/>
</dbReference>
<organism evidence="1 2">
    <name type="scientific">Zavarzinia aquatilis</name>
    <dbReference type="NCBI Taxonomy" id="2211142"/>
    <lineage>
        <taxon>Bacteria</taxon>
        <taxon>Pseudomonadati</taxon>
        <taxon>Pseudomonadota</taxon>
        <taxon>Alphaproteobacteria</taxon>
        <taxon>Rhodospirillales</taxon>
        <taxon>Zavarziniaceae</taxon>
        <taxon>Zavarzinia</taxon>
    </lineage>
</organism>
<evidence type="ECO:0000313" key="1">
    <source>
        <dbReference type="EMBL" id="PWR24965.1"/>
    </source>
</evidence>
<sequence>MNSPFCRLGNPGFNVLAHSRLVRELREVEDMAANPLSPHDFAVLLMQAVLIGEKKHASGIVGGYTDISREELLRLAQDCVQVALGGKPVPATLNLQVGHFDPIPPGPSA</sequence>
<accession>A0A317EIA4</accession>